<reference evidence="3" key="1">
    <citation type="submission" date="2021-01" db="EMBL/GenBank/DDBJ databases">
        <authorList>
            <person name="Kaushik A."/>
        </authorList>
    </citation>
    <scope>NUCLEOTIDE SEQUENCE</scope>
    <source>
        <strain evidence="3">AG6-10EEA</strain>
    </source>
</reference>
<evidence type="ECO:0000256" key="1">
    <source>
        <dbReference type="SAM" id="MobiDB-lite"/>
    </source>
</evidence>
<feature type="region of interest" description="Disordered" evidence="1">
    <location>
        <begin position="217"/>
        <end position="250"/>
    </location>
</feature>
<gene>
    <name evidence="3" type="ORF">RDB_LOCUS65522</name>
</gene>
<dbReference type="EMBL" id="CAJMXA010001564">
    <property type="protein sequence ID" value="CAE6464049.1"/>
    <property type="molecule type" value="Genomic_DNA"/>
</dbReference>
<name>A0A8H3GNR0_9AGAM</name>
<evidence type="ECO:0000313" key="3">
    <source>
        <dbReference type="EMBL" id="CAE6464049.1"/>
    </source>
</evidence>
<organism evidence="3 4">
    <name type="scientific">Rhizoctonia solani</name>
    <dbReference type="NCBI Taxonomy" id="456999"/>
    <lineage>
        <taxon>Eukaryota</taxon>
        <taxon>Fungi</taxon>
        <taxon>Dikarya</taxon>
        <taxon>Basidiomycota</taxon>
        <taxon>Agaricomycotina</taxon>
        <taxon>Agaricomycetes</taxon>
        <taxon>Cantharellales</taxon>
        <taxon>Ceratobasidiaceae</taxon>
        <taxon>Rhizoctonia</taxon>
    </lineage>
</organism>
<dbReference type="Proteomes" id="UP000663853">
    <property type="component" value="Unassembled WGS sequence"/>
</dbReference>
<feature type="signal peptide" evidence="2">
    <location>
        <begin position="1"/>
        <end position="19"/>
    </location>
</feature>
<comment type="caution">
    <text evidence="3">The sequence shown here is derived from an EMBL/GenBank/DDBJ whole genome shotgun (WGS) entry which is preliminary data.</text>
</comment>
<accession>A0A8H3GNR0</accession>
<dbReference type="AlphaFoldDB" id="A0A8H3GNR0"/>
<feature type="chain" id="PRO_5034395651" description="CBM1 domain-containing protein" evidence="2">
    <location>
        <begin position="20"/>
        <end position="329"/>
    </location>
</feature>
<sequence length="329" mass="34933">MHFVAVLVTLGTSVSLVDVTPAFGTGKDACGHKSFWWKEKGCCLPIPKPSSPPAGHTCMKKWYWSPENKCCVPEKPTTPEPSDGAGSCNKGDFWWDKKKCCLPQGGIPIPPSPPNGYQCPNKWTVYRDRFGVSGAASRRCLMCLPCRHAPPIAAGSPTCTTALPTRPLAHFHLLQNLPSRVRTLVQRPNSGGKLRSAACLSAGLIVPHHHRKALTALRTGTRTPLATAASPSPSHTTTSRHHALSPVPGSLNPFGASHSLLALRRAPTASSGGRIASAACLTAVQRTRGSHRLVRHAQVGGAGESRRSAAYPTRRLWGNLPAGLGNSGV</sequence>
<evidence type="ECO:0008006" key="5">
    <source>
        <dbReference type="Google" id="ProtNLM"/>
    </source>
</evidence>
<protein>
    <recommendedName>
        <fullName evidence="5">CBM1 domain-containing protein</fullName>
    </recommendedName>
</protein>
<feature type="compositionally biased region" description="Low complexity" evidence="1">
    <location>
        <begin position="221"/>
        <end position="237"/>
    </location>
</feature>
<keyword evidence="2" id="KW-0732">Signal</keyword>
<proteinExistence type="predicted"/>
<evidence type="ECO:0000256" key="2">
    <source>
        <dbReference type="SAM" id="SignalP"/>
    </source>
</evidence>
<evidence type="ECO:0000313" key="4">
    <source>
        <dbReference type="Proteomes" id="UP000663853"/>
    </source>
</evidence>